<gene>
    <name evidence="2" type="ORF">SE18_04650</name>
</gene>
<feature type="transmembrane region" description="Helical" evidence="1">
    <location>
        <begin position="38"/>
        <end position="59"/>
    </location>
</feature>
<dbReference type="OrthoDB" id="4328209at2"/>
<keyword evidence="1" id="KW-0472">Membrane</keyword>
<organism evidence="2 3">
    <name type="scientific">Herpetosiphon geysericola</name>
    <dbReference type="NCBI Taxonomy" id="70996"/>
    <lineage>
        <taxon>Bacteria</taxon>
        <taxon>Bacillati</taxon>
        <taxon>Chloroflexota</taxon>
        <taxon>Chloroflexia</taxon>
        <taxon>Herpetosiphonales</taxon>
        <taxon>Herpetosiphonaceae</taxon>
        <taxon>Herpetosiphon</taxon>
    </lineage>
</organism>
<comment type="caution">
    <text evidence="2">The sequence shown here is derived from an EMBL/GenBank/DDBJ whole genome shotgun (WGS) entry which is preliminary data.</text>
</comment>
<evidence type="ECO:0000256" key="1">
    <source>
        <dbReference type="SAM" id="Phobius"/>
    </source>
</evidence>
<protein>
    <recommendedName>
        <fullName evidence="4">DUF4367 domain-containing protein</fullName>
    </recommendedName>
</protein>
<proteinExistence type="predicted"/>
<dbReference type="Proteomes" id="UP000050277">
    <property type="component" value="Unassembled WGS sequence"/>
</dbReference>
<evidence type="ECO:0000313" key="3">
    <source>
        <dbReference type="Proteomes" id="UP000050277"/>
    </source>
</evidence>
<dbReference type="RefSeq" id="WP_054533250.1">
    <property type="nucleotide sequence ID" value="NZ_LGKP01000008.1"/>
</dbReference>
<keyword evidence="1" id="KW-0812">Transmembrane</keyword>
<sequence>MNQPPESYPEETLRKQAQAFPYPPTPQLHITRPRRSVWPLRLGVAVAVVLLLSFTLPIVRAHVGRWLQVGTIFIGNQPATMLPKPTQIQPGQVSEVNWLPTSSLLGPPDQVLDLEPYPHVQRLMWFSQAQTITLDLLDSQAWAGKTVLALDNVTRTHVHKQPAVWLQGQRELTFFDPGTTQIYQTTSLSTTATLIWTDDQRTYRLETSSDLATMRQIAESLSQGE</sequence>
<accession>A0A0P6YK91</accession>
<name>A0A0P6YK91_9CHLR</name>
<dbReference type="STRING" id="70996.SE18_04650"/>
<evidence type="ECO:0000313" key="2">
    <source>
        <dbReference type="EMBL" id="KPL91045.1"/>
    </source>
</evidence>
<dbReference type="AlphaFoldDB" id="A0A0P6YK91"/>
<evidence type="ECO:0008006" key="4">
    <source>
        <dbReference type="Google" id="ProtNLM"/>
    </source>
</evidence>
<dbReference type="EMBL" id="LGKP01000008">
    <property type="protein sequence ID" value="KPL91045.1"/>
    <property type="molecule type" value="Genomic_DNA"/>
</dbReference>
<keyword evidence="3" id="KW-1185">Reference proteome</keyword>
<reference evidence="2 3" key="1">
    <citation type="submission" date="2015-07" db="EMBL/GenBank/DDBJ databases">
        <title>Whole genome sequence of Herpetosiphon geysericola DSM 7119.</title>
        <authorList>
            <person name="Hemp J."/>
            <person name="Ward L.M."/>
            <person name="Pace L.A."/>
            <person name="Fischer W.W."/>
        </authorList>
    </citation>
    <scope>NUCLEOTIDE SEQUENCE [LARGE SCALE GENOMIC DNA]</scope>
    <source>
        <strain evidence="2 3">DSM 7119</strain>
    </source>
</reference>
<keyword evidence="1" id="KW-1133">Transmembrane helix</keyword>